<dbReference type="Pfam" id="PF10340">
    <property type="entry name" value="Say1_Mug180"/>
    <property type="match status" value="1"/>
</dbReference>
<reference evidence="3 4" key="2">
    <citation type="submission" date="2019-11" db="EMBL/GenBank/DDBJ databases">
        <authorList>
            <person name="Lu H."/>
        </authorList>
    </citation>
    <scope>NUCLEOTIDE SEQUENCE [LARGE SCALE GENOMIC DNA]</scope>
    <source>
        <strain evidence="3 4">FIM1</strain>
    </source>
</reference>
<keyword evidence="2" id="KW-1133">Transmembrane helix</keyword>
<dbReference type="EMBL" id="CP015054">
    <property type="protein sequence ID" value="QGN13462.1"/>
    <property type="molecule type" value="Genomic_DNA"/>
</dbReference>
<gene>
    <name evidence="3" type="primary">SAY1</name>
    <name evidence="3" type="ORF">FIM1_99</name>
</gene>
<feature type="transmembrane region" description="Helical" evidence="2">
    <location>
        <begin position="12"/>
        <end position="34"/>
    </location>
</feature>
<dbReference type="PANTHER" id="PTHR48081">
    <property type="entry name" value="AB HYDROLASE SUPERFAMILY PROTEIN C4A8.06C"/>
    <property type="match status" value="1"/>
</dbReference>
<dbReference type="InterPro" id="IPR029058">
    <property type="entry name" value="AB_hydrolase_fold"/>
</dbReference>
<dbReference type="Gene3D" id="3.40.50.1820">
    <property type="entry name" value="alpha/beta hydrolase"/>
    <property type="match status" value="1"/>
</dbReference>
<keyword evidence="1" id="KW-0378">Hydrolase</keyword>
<keyword evidence="4" id="KW-1185">Reference proteome</keyword>
<dbReference type="Proteomes" id="UP000422736">
    <property type="component" value="Chromosome 1"/>
</dbReference>
<protein>
    <submittedName>
        <fullName evidence="3">Esterase_lipase super family</fullName>
    </submittedName>
</protein>
<keyword evidence="2" id="KW-0812">Transmembrane</keyword>
<organism evidence="3 4">
    <name type="scientific">Kluyveromyces marxianus</name>
    <name type="common">Yeast</name>
    <name type="synonym">Candida kefyr</name>
    <dbReference type="NCBI Taxonomy" id="4911"/>
    <lineage>
        <taxon>Eukaryota</taxon>
        <taxon>Fungi</taxon>
        <taxon>Dikarya</taxon>
        <taxon>Ascomycota</taxon>
        <taxon>Saccharomycotina</taxon>
        <taxon>Saccharomycetes</taxon>
        <taxon>Saccharomycetales</taxon>
        <taxon>Saccharomycetaceae</taxon>
        <taxon>Kluyveromyces</taxon>
    </lineage>
</organism>
<keyword evidence="2" id="KW-0472">Membrane</keyword>
<evidence type="ECO:0000313" key="3">
    <source>
        <dbReference type="EMBL" id="QGN13462.1"/>
    </source>
</evidence>
<reference evidence="3 4" key="1">
    <citation type="submission" date="2016-03" db="EMBL/GenBank/DDBJ databases">
        <title>How can Kluyveromyces marxianus grow so fast - potential evolutionary course in Saccharomyces Complex revealed by comparative genomics.</title>
        <authorList>
            <person name="Mo W."/>
            <person name="Lu W."/>
            <person name="Yang X."/>
            <person name="Qi J."/>
            <person name="Lv H."/>
        </authorList>
    </citation>
    <scope>NUCLEOTIDE SEQUENCE [LARGE SCALE GENOMIC DNA]</scope>
    <source>
        <strain evidence="3 4">FIM1</strain>
    </source>
</reference>
<proteinExistence type="predicted"/>
<accession>A0ABX6ER18</accession>
<evidence type="ECO:0000313" key="4">
    <source>
        <dbReference type="Proteomes" id="UP000422736"/>
    </source>
</evidence>
<dbReference type="SUPFAM" id="SSF53474">
    <property type="entry name" value="alpha/beta-Hydrolases"/>
    <property type="match status" value="1"/>
</dbReference>
<name>A0ABX6ER18_KLUMA</name>
<dbReference type="PANTHER" id="PTHR48081:SF31">
    <property type="entry name" value="STERYL ACETYL HYDROLASE MUG81-RELATED"/>
    <property type="match status" value="1"/>
</dbReference>
<evidence type="ECO:0000256" key="2">
    <source>
        <dbReference type="SAM" id="Phobius"/>
    </source>
</evidence>
<dbReference type="InterPro" id="IPR050300">
    <property type="entry name" value="GDXG_lipolytic_enzyme"/>
</dbReference>
<sequence>MDLESKGSFLPVFATLRGILALMFSLFIAGWKYLQNHNKTQMESKKLFISLCCQTMSENANLTIFKYVVNPVLRVVCLGLAKRHGMTKYDSDEGKGYWVRQAQNQDSQPDKQTRKLLLYVHGGGFVCDLLPTSLASIRILSNELDQNTAALALNYPLFSKCTDLNEYIWKEYCKLASQYSEVNLVGDSCGGHLILNIMLRCHRENYANRPSTAIAISPWCNILDTNTIDLDAIQGFNVDLLNRETLVTYQHSYLNEEEPPLTQDSWLINTNNTAAETWQDILQRTRLLVNYGECEVFKIQVEQFLAHIGSNPNLVVQRQKNGFHTEPLIMSDKKVLKSWRDFILAAPSEEKVNQVP</sequence>
<dbReference type="InterPro" id="IPR019436">
    <property type="entry name" value="Say1-like"/>
</dbReference>
<evidence type="ECO:0000256" key="1">
    <source>
        <dbReference type="ARBA" id="ARBA00022801"/>
    </source>
</evidence>